<gene>
    <name evidence="2" type="ordered locus">Avi_0421</name>
</gene>
<dbReference type="HOGENOM" id="CLU_2152971_0_0_5"/>
<proteinExistence type="predicted"/>
<evidence type="ECO:0000313" key="2">
    <source>
        <dbReference type="EMBL" id="ACM35291.1"/>
    </source>
</evidence>
<dbReference type="AlphaFoldDB" id="B9JZH9"/>
<protein>
    <submittedName>
        <fullName evidence="2">Uncharacterized protein</fullName>
    </submittedName>
</protein>
<evidence type="ECO:0000256" key="1">
    <source>
        <dbReference type="SAM" id="MobiDB-lite"/>
    </source>
</evidence>
<evidence type="ECO:0000313" key="3">
    <source>
        <dbReference type="Proteomes" id="UP000001596"/>
    </source>
</evidence>
<keyword evidence="3" id="KW-1185">Reference proteome</keyword>
<sequence length="111" mass="12277">MPIAENSLAFEGLIQHGKGCNHEDYLEVFLKVRIFGCLQLRREQRSTSASRFGGSLATAIGRPRHPARATNGNAKRSTAGKIYSVLRFSKQTPSTGIAMFNLNRTVSSFLY</sequence>
<organism evidence="2 3">
    <name type="scientific">Allorhizobium ampelinum (strain ATCC BAA-846 / DSM 112012 / S4)</name>
    <name type="common">Agrobacterium vitis (strain S4)</name>
    <dbReference type="NCBI Taxonomy" id="311402"/>
    <lineage>
        <taxon>Bacteria</taxon>
        <taxon>Pseudomonadati</taxon>
        <taxon>Pseudomonadota</taxon>
        <taxon>Alphaproteobacteria</taxon>
        <taxon>Hyphomicrobiales</taxon>
        <taxon>Rhizobiaceae</taxon>
        <taxon>Rhizobium/Agrobacterium group</taxon>
        <taxon>Allorhizobium</taxon>
        <taxon>Allorhizobium ampelinum</taxon>
    </lineage>
</organism>
<feature type="region of interest" description="Disordered" evidence="1">
    <location>
        <begin position="55"/>
        <end position="74"/>
    </location>
</feature>
<dbReference type="KEGG" id="avi:Avi_0421"/>
<dbReference type="EMBL" id="CP000633">
    <property type="protein sequence ID" value="ACM35291.1"/>
    <property type="molecule type" value="Genomic_DNA"/>
</dbReference>
<accession>B9JZH9</accession>
<dbReference type="Proteomes" id="UP000001596">
    <property type="component" value="Chromosome 1"/>
</dbReference>
<name>B9JZH9_ALLAM</name>
<reference evidence="2 3" key="1">
    <citation type="journal article" date="2009" name="J. Bacteriol.">
        <title>Genome sequences of three Agrobacterium biovars help elucidate the evolution of multichromosome genomes in bacteria.</title>
        <authorList>
            <person name="Slater S.C."/>
            <person name="Goldman B.S."/>
            <person name="Goodner B."/>
            <person name="Setubal J.C."/>
            <person name="Farrand S.K."/>
            <person name="Nester E.W."/>
            <person name="Burr T.J."/>
            <person name="Banta L."/>
            <person name="Dickerman A.W."/>
            <person name="Paulsen I."/>
            <person name="Otten L."/>
            <person name="Suen G."/>
            <person name="Welch R."/>
            <person name="Almeida N.F."/>
            <person name="Arnold F."/>
            <person name="Burton O.T."/>
            <person name="Du Z."/>
            <person name="Ewing A."/>
            <person name="Godsy E."/>
            <person name="Heisel S."/>
            <person name="Houmiel K.L."/>
            <person name="Jhaveri J."/>
            <person name="Lu J."/>
            <person name="Miller N.M."/>
            <person name="Norton S."/>
            <person name="Chen Q."/>
            <person name="Phoolcharoen W."/>
            <person name="Ohlin V."/>
            <person name="Ondrusek D."/>
            <person name="Pride N."/>
            <person name="Stricklin S.L."/>
            <person name="Sun J."/>
            <person name="Wheeler C."/>
            <person name="Wilson L."/>
            <person name="Zhu H."/>
            <person name="Wood D.W."/>
        </authorList>
    </citation>
    <scope>NUCLEOTIDE SEQUENCE [LARGE SCALE GENOMIC DNA]</scope>
    <source>
        <strain evidence="3">S4 / ATCC BAA-846</strain>
    </source>
</reference>